<name>A0A347WEK7_9PROT</name>
<evidence type="ECO:0000256" key="1">
    <source>
        <dbReference type="SAM" id="SignalP"/>
    </source>
</evidence>
<proteinExistence type="predicted"/>
<feature type="chain" id="PRO_5016608662" description="Pectate lyase superfamily protein" evidence="1">
    <location>
        <begin position="20"/>
        <end position="455"/>
    </location>
</feature>
<evidence type="ECO:0000313" key="2">
    <source>
        <dbReference type="EMBL" id="AXY23300.1"/>
    </source>
</evidence>
<dbReference type="Proteomes" id="UP000264120">
    <property type="component" value="Chromosome"/>
</dbReference>
<keyword evidence="3" id="KW-1185">Reference proteome</keyword>
<dbReference type="RefSeq" id="WP_162900483.1">
    <property type="nucleotide sequence ID" value="NZ_CP023036.1"/>
</dbReference>
<dbReference type="EMBL" id="CP023036">
    <property type="protein sequence ID" value="AXY23300.1"/>
    <property type="molecule type" value="Genomic_DNA"/>
</dbReference>
<dbReference type="Gene3D" id="2.160.20.10">
    <property type="entry name" value="Single-stranded right-handed beta-helix, Pectin lyase-like"/>
    <property type="match status" value="1"/>
</dbReference>
<keyword evidence="1" id="KW-0732">Signal</keyword>
<dbReference type="SUPFAM" id="SSF51126">
    <property type="entry name" value="Pectin lyase-like"/>
    <property type="match status" value="1"/>
</dbReference>
<evidence type="ECO:0008006" key="4">
    <source>
        <dbReference type="Google" id="ProtNLM"/>
    </source>
</evidence>
<gene>
    <name evidence="2" type="ORF">CD178_02553</name>
</gene>
<reference evidence="2 3" key="1">
    <citation type="submission" date="2017-08" db="EMBL/GenBank/DDBJ databases">
        <title>Complete genome sequence of Gluconacetobacter saccharivorans CV1 isolated from Fermented Vinegar.</title>
        <authorList>
            <person name="Kim S.-Y."/>
        </authorList>
    </citation>
    <scope>NUCLEOTIDE SEQUENCE [LARGE SCALE GENOMIC DNA]</scope>
    <source>
        <strain evidence="2 3">CV1</strain>
    </source>
</reference>
<dbReference type="KEGG" id="ksc:CD178_02553"/>
<dbReference type="InterPro" id="IPR012334">
    <property type="entry name" value="Pectin_lyas_fold"/>
</dbReference>
<organism evidence="2 3">
    <name type="scientific">Komagataeibacter saccharivorans</name>
    <dbReference type="NCBI Taxonomy" id="265959"/>
    <lineage>
        <taxon>Bacteria</taxon>
        <taxon>Pseudomonadati</taxon>
        <taxon>Pseudomonadota</taxon>
        <taxon>Alphaproteobacteria</taxon>
        <taxon>Acetobacterales</taxon>
        <taxon>Acetobacteraceae</taxon>
        <taxon>Komagataeibacter</taxon>
    </lineage>
</organism>
<dbReference type="AlphaFoldDB" id="A0A347WEK7"/>
<sequence length="455" mass="49194">MMKWRLFASIALLPIVACAQDITGPVAQVTEPIGSVIFPDSFKKPTDGSDDAPSIQRAMAALCKRPGNAGTGGTVFLKPHVYEIGSNVTVPCALNMVGSGWEEQMTLGGGTWLHIVSSLGVSHSAFTLETTFARASQFSNFAISEDMPLPSKVPNTAWVPTAYKAVFGIKGVGAAVFFHHILLDGVYEGIAAEGAGRIELDGMYADPFHYLIRIDGSEDVDRIRNIHIWPYWTNATVSGSSQKMSMSQEQRENVAAYKIKNTDGIILGRADTPFLDDVFGIGLHSTIVFTNTGEDNTGDPTKVHIGKLSCDKSQYCLFIDGSAKDTSAIIDQIDWQGEDPMHTGMPNADGAAVRVEGGALLQIGAVHAEFIGNSIFSMENKSICSEIITQSIWGNFLFSVSNASVVNMVSCEVGHHILKASFYDGTKNRESDTPKMVNGEGHFLLGMFSEQNWHK</sequence>
<feature type="signal peptide" evidence="1">
    <location>
        <begin position="1"/>
        <end position="19"/>
    </location>
</feature>
<dbReference type="InterPro" id="IPR011050">
    <property type="entry name" value="Pectin_lyase_fold/virulence"/>
</dbReference>
<protein>
    <recommendedName>
        <fullName evidence="4">Pectate lyase superfamily protein</fullName>
    </recommendedName>
</protein>
<accession>A0A347WEK7</accession>
<evidence type="ECO:0000313" key="3">
    <source>
        <dbReference type="Proteomes" id="UP000264120"/>
    </source>
</evidence>